<feature type="signal peptide" evidence="1">
    <location>
        <begin position="1"/>
        <end position="15"/>
    </location>
</feature>
<feature type="chain" id="PRO_5030505921" description="Calmodulin" evidence="1">
    <location>
        <begin position="16"/>
        <end position="182"/>
    </location>
</feature>
<accession>A0A7S2FTC6</accession>
<protein>
    <recommendedName>
        <fullName evidence="3">Calmodulin</fullName>
    </recommendedName>
</protein>
<proteinExistence type="predicted"/>
<name>A0A7S2FTC6_9STRA</name>
<evidence type="ECO:0000256" key="1">
    <source>
        <dbReference type="SAM" id="SignalP"/>
    </source>
</evidence>
<dbReference type="AlphaFoldDB" id="A0A7S2FTC6"/>
<keyword evidence="1" id="KW-0732">Signal</keyword>
<gene>
    <name evidence="2" type="ORF">DSPE1174_LOCUS11740</name>
</gene>
<sequence length="182" mass="20454">MLIPVSAFLILHASAFTPNTRWVSPVRTCRNIQVHASAVAVDSERRNSIFEKATTVMADFIESCFVEEECDPFTETDCKYYEPCPSSESTRELLGRVFSVADRGGGIDLIDFQQLDLILSVVQGGIMENGVKVIDRDIDELNEVFIRLASPEGSMNKQQIKSWVAGKRAIDWPEFMDEVATW</sequence>
<dbReference type="EMBL" id="HBGS01023128">
    <property type="protein sequence ID" value="CAD9413684.1"/>
    <property type="molecule type" value="Transcribed_RNA"/>
</dbReference>
<evidence type="ECO:0008006" key="3">
    <source>
        <dbReference type="Google" id="ProtNLM"/>
    </source>
</evidence>
<evidence type="ECO:0000313" key="2">
    <source>
        <dbReference type="EMBL" id="CAD9413684.1"/>
    </source>
</evidence>
<reference evidence="2" key="1">
    <citation type="submission" date="2021-01" db="EMBL/GenBank/DDBJ databases">
        <authorList>
            <person name="Corre E."/>
            <person name="Pelletier E."/>
            <person name="Niang G."/>
            <person name="Scheremetjew M."/>
            <person name="Finn R."/>
            <person name="Kale V."/>
            <person name="Holt S."/>
            <person name="Cochrane G."/>
            <person name="Meng A."/>
            <person name="Brown T."/>
            <person name="Cohen L."/>
        </authorList>
    </citation>
    <scope>NUCLEOTIDE SEQUENCE</scope>
    <source>
        <strain evidence="2">CCMP1381</strain>
    </source>
</reference>
<organism evidence="2">
    <name type="scientific">Octactis speculum</name>
    <dbReference type="NCBI Taxonomy" id="3111310"/>
    <lineage>
        <taxon>Eukaryota</taxon>
        <taxon>Sar</taxon>
        <taxon>Stramenopiles</taxon>
        <taxon>Ochrophyta</taxon>
        <taxon>Dictyochophyceae</taxon>
        <taxon>Dictyochales</taxon>
        <taxon>Dictyochaceae</taxon>
        <taxon>Octactis</taxon>
    </lineage>
</organism>